<keyword evidence="3" id="KW-1185">Reference proteome</keyword>
<name>A0A0G3H6M9_9CORY</name>
<dbReference type="EMBL" id="CP011545">
    <property type="protein sequence ID" value="AKK07498.1"/>
    <property type="molecule type" value="Genomic_DNA"/>
</dbReference>
<dbReference type="CDD" id="cd04301">
    <property type="entry name" value="NAT_SF"/>
    <property type="match status" value="1"/>
</dbReference>
<feature type="domain" description="N-acetyltransferase" evidence="1">
    <location>
        <begin position="14"/>
        <end position="173"/>
    </location>
</feature>
<dbReference type="InterPro" id="IPR016181">
    <property type="entry name" value="Acyl_CoA_acyltransferase"/>
</dbReference>
<evidence type="ECO:0000313" key="2">
    <source>
        <dbReference type="EMBL" id="AKK07498.1"/>
    </source>
</evidence>
<sequence length="182" mass="20459">MPNRSPFPLVTDRLRLRLHQPGDDAWLYEIYSQPAVARFLLEEPWTREEATRQLEIRLAKTSLTPPTNAVALAIEYDSTPIGDISLWMTNPDLQVAEIGWVLDPRFGGQGFAREAVAAVLATGFDHYRLHRVAAQMDARNTASAKLAGAVGMCQEAHLRQDWWNKGEWTDTLIFGALATDDR</sequence>
<dbReference type="Proteomes" id="UP000035540">
    <property type="component" value="Chromosome"/>
</dbReference>
<dbReference type="SUPFAM" id="SSF55729">
    <property type="entry name" value="Acyl-CoA N-acyltransferases (Nat)"/>
    <property type="match status" value="1"/>
</dbReference>
<dbReference type="PROSITE" id="PS51186">
    <property type="entry name" value="GNAT"/>
    <property type="match status" value="1"/>
</dbReference>
<dbReference type="PANTHER" id="PTHR43792:SF1">
    <property type="entry name" value="N-ACETYLTRANSFERASE DOMAIN-CONTAINING PROTEIN"/>
    <property type="match status" value="1"/>
</dbReference>
<dbReference type="KEGG" id="cted:CTEST_00135"/>
<dbReference type="OrthoDB" id="9132139at2"/>
<organism evidence="2 3">
    <name type="scientific">Corynebacterium testudinoris</name>
    <dbReference type="NCBI Taxonomy" id="136857"/>
    <lineage>
        <taxon>Bacteria</taxon>
        <taxon>Bacillati</taxon>
        <taxon>Actinomycetota</taxon>
        <taxon>Actinomycetes</taxon>
        <taxon>Mycobacteriales</taxon>
        <taxon>Corynebacteriaceae</taxon>
        <taxon>Corynebacterium</taxon>
    </lineage>
</organism>
<dbReference type="RefSeq" id="WP_047252007.1">
    <property type="nucleotide sequence ID" value="NZ_CP011545.1"/>
</dbReference>
<dbReference type="InterPro" id="IPR000182">
    <property type="entry name" value="GNAT_dom"/>
</dbReference>
<dbReference type="GO" id="GO:0016747">
    <property type="term" value="F:acyltransferase activity, transferring groups other than amino-acyl groups"/>
    <property type="evidence" value="ECO:0007669"/>
    <property type="project" value="InterPro"/>
</dbReference>
<dbReference type="PANTHER" id="PTHR43792">
    <property type="entry name" value="GNAT FAMILY, PUTATIVE (AFU_ORTHOLOGUE AFUA_3G00765)-RELATED-RELATED"/>
    <property type="match status" value="1"/>
</dbReference>
<accession>A0A0G3H6M9</accession>
<evidence type="ECO:0000259" key="1">
    <source>
        <dbReference type="PROSITE" id="PS51186"/>
    </source>
</evidence>
<dbReference type="InterPro" id="IPR051531">
    <property type="entry name" value="N-acetyltransferase"/>
</dbReference>
<gene>
    <name evidence="2" type="ORF">CTEST_00135</name>
</gene>
<dbReference type="Pfam" id="PF13302">
    <property type="entry name" value="Acetyltransf_3"/>
    <property type="match status" value="1"/>
</dbReference>
<dbReference type="AlphaFoldDB" id="A0A0G3H6M9"/>
<reference evidence="3" key="2">
    <citation type="submission" date="2015-05" db="EMBL/GenBank/DDBJ databases">
        <title>Complete genome sequence of Corynebacterium testudinoris DSM 44614, recovered from necrotic lesions in the mouth of a tortoise.</title>
        <authorList>
            <person name="Ruckert C."/>
            <person name="Albersmeier A."/>
            <person name="Winkler A."/>
            <person name="Tauch A."/>
        </authorList>
    </citation>
    <scope>NUCLEOTIDE SEQUENCE [LARGE SCALE GENOMIC DNA]</scope>
    <source>
        <strain evidence="3">DSM 44614</strain>
    </source>
</reference>
<keyword evidence="2" id="KW-0808">Transferase</keyword>
<reference evidence="2 3" key="1">
    <citation type="journal article" date="2015" name="Genome Announc.">
        <title>Complete Genome Sequence of the Type Strain Corynebacterium testudinoris DSM 44614, Recovered from Necrotic Lesions in the Mouth of a Tortoise.</title>
        <authorList>
            <person name="Ruckert C."/>
            <person name="Kriete M."/>
            <person name="Jaenicke S."/>
            <person name="Winkler A."/>
            <person name="Tauch A."/>
        </authorList>
    </citation>
    <scope>NUCLEOTIDE SEQUENCE [LARGE SCALE GENOMIC DNA]</scope>
    <source>
        <strain evidence="2 3">DSM 44614</strain>
    </source>
</reference>
<proteinExistence type="predicted"/>
<dbReference type="Gene3D" id="3.40.630.30">
    <property type="match status" value="1"/>
</dbReference>
<dbReference type="PATRIC" id="fig|136857.5.peg.25"/>
<dbReference type="GO" id="GO:0005840">
    <property type="term" value="C:ribosome"/>
    <property type="evidence" value="ECO:0007669"/>
    <property type="project" value="UniProtKB-KW"/>
</dbReference>
<keyword evidence="2" id="KW-0689">Ribosomal protein</keyword>
<keyword evidence="2" id="KW-0687">Ribonucleoprotein</keyword>
<protein>
    <submittedName>
        <fullName evidence="2">Acetyltransferase, ribosomal protein N-acetylase</fullName>
    </submittedName>
</protein>
<evidence type="ECO:0000313" key="3">
    <source>
        <dbReference type="Proteomes" id="UP000035540"/>
    </source>
</evidence>
<dbReference type="STRING" id="136857.CTEST_00135"/>